<feature type="domain" description="Major facilitator superfamily (MFS) profile" evidence="7">
    <location>
        <begin position="76"/>
        <end position="546"/>
    </location>
</feature>
<feature type="transmembrane region" description="Helical" evidence="6">
    <location>
        <begin position="113"/>
        <end position="134"/>
    </location>
</feature>
<evidence type="ECO:0000313" key="9">
    <source>
        <dbReference type="Proteomes" id="UP001345827"/>
    </source>
</evidence>
<accession>A0AAV9QIX9</accession>
<dbReference type="InterPro" id="IPR011701">
    <property type="entry name" value="MFS"/>
</dbReference>
<feature type="transmembrane region" description="Helical" evidence="6">
    <location>
        <begin position="77"/>
        <end position="101"/>
    </location>
</feature>
<evidence type="ECO:0000256" key="4">
    <source>
        <dbReference type="ARBA" id="ARBA00023136"/>
    </source>
</evidence>
<dbReference type="Gene3D" id="1.20.1250.20">
    <property type="entry name" value="MFS general substrate transporter like domains"/>
    <property type="match status" value="1"/>
</dbReference>
<feature type="compositionally biased region" description="Basic and acidic residues" evidence="5">
    <location>
        <begin position="14"/>
        <end position="27"/>
    </location>
</feature>
<comment type="subcellular location">
    <subcellularLocation>
        <location evidence="1">Membrane</location>
        <topology evidence="1">Multi-pass membrane protein</topology>
    </subcellularLocation>
</comment>
<feature type="transmembrane region" description="Helical" evidence="6">
    <location>
        <begin position="204"/>
        <end position="224"/>
    </location>
</feature>
<dbReference type="GO" id="GO:0005886">
    <property type="term" value="C:plasma membrane"/>
    <property type="evidence" value="ECO:0007669"/>
    <property type="project" value="TreeGrafter"/>
</dbReference>
<dbReference type="PROSITE" id="PS50850">
    <property type="entry name" value="MFS"/>
    <property type="match status" value="1"/>
</dbReference>
<feature type="transmembrane region" description="Helical" evidence="6">
    <location>
        <begin position="458"/>
        <end position="479"/>
    </location>
</feature>
<evidence type="ECO:0000256" key="3">
    <source>
        <dbReference type="ARBA" id="ARBA00022989"/>
    </source>
</evidence>
<feature type="transmembrane region" description="Helical" evidence="6">
    <location>
        <begin position="491"/>
        <end position="514"/>
    </location>
</feature>
<protein>
    <recommendedName>
        <fullName evidence="7">Major facilitator superfamily (MFS) profile domain-containing protein</fullName>
    </recommendedName>
</protein>
<feature type="transmembrane region" description="Helical" evidence="6">
    <location>
        <begin position="427"/>
        <end position="446"/>
    </location>
</feature>
<feature type="transmembrane region" description="Helical" evidence="6">
    <location>
        <begin position="141"/>
        <end position="160"/>
    </location>
</feature>
<dbReference type="Pfam" id="PF07690">
    <property type="entry name" value="MFS_1"/>
    <property type="match status" value="1"/>
</dbReference>
<dbReference type="GO" id="GO:0022857">
    <property type="term" value="F:transmembrane transporter activity"/>
    <property type="evidence" value="ECO:0007669"/>
    <property type="project" value="InterPro"/>
</dbReference>
<dbReference type="EMBL" id="JAXLQG010000002">
    <property type="protein sequence ID" value="KAK5543399.1"/>
    <property type="molecule type" value="Genomic_DNA"/>
</dbReference>
<organism evidence="8 9">
    <name type="scientific">Vermiconidia calcicola</name>
    <dbReference type="NCBI Taxonomy" id="1690605"/>
    <lineage>
        <taxon>Eukaryota</taxon>
        <taxon>Fungi</taxon>
        <taxon>Dikarya</taxon>
        <taxon>Ascomycota</taxon>
        <taxon>Pezizomycotina</taxon>
        <taxon>Dothideomycetes</taxon>
        <taxon>Dothideomycetidae</taxon>
        <taxon>Mycosphaerellales</taxon>
        <taxon>Extremaceae</taxon>
        <taxon>Vermiconidia</taxon>
    </lineage>
</organism>
<reference evidence="8 9" key="1">
    <citation type="submission" date="2023-06" db="EMBL/GenBank/DDBJ databases">
        <title>Black Yeasts Isolated from many extreme environments.</title>
        <authorList>
            <person name="Coleine C."/>
            <person name="Stajich J.E."/>
            <person name="Selbmann L."/>
        </authorList>
    </citation>
    <scope>NUCLEOTIDE SEQUENCE [LARGE SCALE GENOMIC DNA]</scope>
    <source>
        <strain evidence="8 9">CCFEE 5887</strain>
    </source>
</reference>
<evidence type="ECO:0000256" key="2">
    <source>
        <dbReference type="ARBA" id="ARBA00022692"/>
    </source>
</evidence>
<keyword evidence="2 6" id="KW-0812">Transmembrane</keyword>
<dbReference type="InterPro" id="IPR036259">
    <property type="entry name" value="MFS_trans_sf"/>
</dbReference>
<feature type="transmembrane region" description="Helical" evidence="6">
    <location>
        <begin position="349"/>
        <end position="368"/>
    </location>
</feature>
<dbReference type="Proteomes" id="UP001345827">
    <property type="component" value="Unassembled WGS sequence"/>
</dbReference>
<feature type="transmembrane region" description="Helical" evidence="6">
    <location>
        <begin position="276"/>
        <end position="295"/>
    </location>
</feature>
<dbReference type="AlphaFoldDB" id="A0AAV9QIX9"/>
<dbReference type="PANTHER" id="PTHR23502">
    <property type="entry name" value="MAJOR FACILITATOR SUPERFAMILY"/>
    <property type="match status" value="1"/>
</dbReference>
<dbReference type="SUPFAM" id="SSF103473">
    <property type="entry name" value="MFS general substrate transporter"/>
    <property type="match status" value="1"/>
</dbReference>
<keyword evidence="4 6" id="KW-0472">Membrane</keyword>
<evidence type="ECO:0000256" key="1">
    <source>
        <dbReference type="ARBA" id="ARBA00004141"/>
    </source>
</evidence>
<name>A0AAV9QIX9_9PEZI</name>
<dbReference type="PANTHER" id="PTHR23502:SF36">
    <property type="entry name" value="MEMBRANE TRANSPORTER"/>
    <property type="match status" value="1"/>
</dbReference>
<feature type="region of interest" description="Disordered" evidence="5">
    <location>
        <begin position="1"/>
        <end position="42"/>
    </location>
</feature>
<proteinExistence type="predicted"/>
<keyword evidence="3 6" id="KW-1133">Transmembrane helix</keyword>
<evidence type="ECO:0000313" key="8">
    <source>
        <dbReference type="EMBL" id="KAK5543399.1"/>
    </source>
</evidence>
<feature type="transmembrane region" description="Helical" evidence="6">
    <location>
        <begin position="166"/>
        <end position="192"/>
    </location>
</feature>
<keyword evidence="9" id="KW-1185">Reference proteome</keyword>
<comment type="caution">
    <text evidence="8">The sequence shown here is derived from an EMBL/GenBank/DDBJ whole genome shotgun (WGS) entry which is preliminary data.</text>
</comment>
<evidence type="ECO:0000259" key="7">
    <source>
        <dbReference type="PROSITE" id="PS50850"/>
    </source>
</evidence>
<gene>
    <name evidence="8" type="ORF">LTR25_001012</name>
</gene>
<feature type="transmembrane region" description="Helical" evidence="6">
    <location>
        <begin position="388"/>
        <end position="406"/>
    </location>
</feature>
<evidence type="ECO:0000256" key="6">
    <source>
        <dbReference type="SAM" id="Phobius"/>
    </source>
</evidence>
<feature type="transmembrane region" description="Helical" evidence="6">
    <location>
        <begin position="520"/>
        <end position="542"/>
    </location>
</feature>
<evidence type="ECO:0000256" key="5">
    <source>
        <dbReference type="SAM" id="MobiDB-lite"/>
    </source>
</evidence>
<dbReference type="InterPro" id="IPR020846">
    <property type="entry name" value="MFS_dom"/>
</dbReference>
<sequence>MNGTTDPALAAVHHQPDETMSEKKLEGETLPPTTTSDIEGATTRKGSQDALALLEKIRANDDAHPIRWPLWKKWSITITYCLLQMFVTLTSTTFVSIEFLVEEKWGTGPQVTTLGQSMFIIGTAVGPAFLGPLSDIGGRKWVYVGAIFLYAILNIGTALADNFPMLVIFCFLIGVAGSVALNNVAGTISDLFGDADNAAQPMALFVLSANFGPSLGSPIGEWIAENPSLGWRWSTFTFTSQIPASAQPSPAQPSPAPSPDACMQQQKLTFTFSPKVFYINIIIGGAFAFILCFVPETLPRVVISRAVKRRGSVDQNAVDIALGSSKLSVMQEFKFVTTMALRIMFTEPIVISLGLYNGFAYGLLFLYLDGVFDVFVFNNGLSYIGADLTYLNFCVGVTVTFCFVPVQTYLFRRDRLKHGYHRPEARFLTSLVGVWGFPISLLWFAFTCDGSVSFWSPVVAGAVLGFCDPLLWLAMLNYITDSYPNVAASAIAAFLIPSFLIAAALAHAGVAMFANMNTKWAFATLGFVSFGLVALVYVLFFFGPRLRRYSKLARTFEQEKVR</sequence>